<protein>
    <submittedName>
        <fullName evidence="1">Uncharacterized protein</fullName>
    </submittedName>
</protein>
<reference evidence="3" key="2">
    <citation type="submission" date="2012-03" db="EMBL/GenBank/DDBJ databases">
        <title>Complete genome sequence of Flavobacterium indicum GPTSA100-9T, isolated from warm spring water.</title>
        <authorList>
            <person name="Barbier P."/>
            <person name="Houel A."/>
            <person name="Loux V."/>
            <person name="Poulain J."/>
            <person name="Bernardet J.-F."/>
            <person name="Touchon M."/>
            <person name="Duchaud E."/>
        </authorList>
    </citation>
    <scope>NUCLEOTIDE SEQUENCE [LARGE SCALE GENOMIC DNA]</scope>
    <source>
        <strain evidence="3">DSM 17447 / CIP 109464 / GPTSA100-9</strain>
    </source>
</reference>
<evidence type="ECO:0000313" key="1">
    <source>
        <dbReference type="EMBL" id="CCG52274.1"/>
    </source>
</evidence>
<dbReference type="EMBL" id="HE774682">
    <property type="protein sequence ID" value="CCG52980.1"/>
    <property type="molecule type" value="Genomic_DNA"/>
</dbReference>
<dbReference type="KEGG" id="fin:KQS_05070"/>
<dbReference type="Proteomes" id="UP000007599">
    <property type="component" value="Chromosome I"/>
</dbReference>
<dbReference type="HOGENOM" id="CLU_1174019_0_0_10"/>
<dbReference type="KEGG" id="fin:KQS_01395"/>
<dbReference type="STRING" id="1094466.KQS_01395"/>
<dbReference type="EMBL" id="HE774682">
    <property type="protein sequence ID" value="CCG52274.1"/>
    <property type="molecule type" value="Genomic_DNA"/>
</dbReference>
<gene>
    <name evidence="1" type="ordered locus">KQS_01395</name>
    <name evidence="2" type="ordered locus">KQS_05070</name>
</gene>
<evidence type="ECO:0000313" key="3">
    <source>
        <dbReference type="Proteomes" id="UP000007599"/>
    </source>
</evidence>
<dbReference type="OrthoDB" id="345849at2"/>
<dbReference type="eggNOG" id="ENOG50323EW">
    <property type="taxonomic scope" value="Bacteria"/>
</dbReference>
<name>H8XP07_FLAIG</name>
<dbReference type="PATRIC" id="fig|1094466.5.peg.274"/>
<reference evidence="1 3" key="1">
    <citation type="journal article" date="2012" name="J. Bacteriol.">
        <title>Complete Genome Sequence of Flavobacterium indicum GPSTA100-9T, Isolated from Warm Spring Water.</title>
        <authorList>
            <person name="Barbier P."/>
            <person name="Houel A."/>
            <person name="Loux V."/>
            <person name="Poulain J."/>
            <person name="Bernardet J.F."/>
            <person name="Touchon M."/>
            <person name="Duchaud E."/>
        </authorList>
    </citation>
    <scope>NUCLEOTIDE SEQUENCE [LARGE SCALE GENOMIC DNA]</scope>
    <source>
        <strain evidence="3">DSM 17447 / CIP 109464 / GPTSA100-9</strain>
        <strain evidence="1">GPTSA100-9</strain>
    </source>
</reference>
<sequence length="236" mass="28388">MISPSDKEYRQTKQIMLGKENLNPEFKPLADFIDKTFGVRTINIVYDTIDRGTRPRIGIYFEHYHEKQSFNENNGHVNFDSKKQKLIADKFKQSINEQGLIKNKRLFDLWTKSEKSKYQTDKILVYFSAFEPIAKNEANQNITQDQIEQLKAELNCEDLWEISKCFSGTTFFLYTDEQVKSYENSETIKVWADKYFDILETYNEFGYFKREKFNILLDSKENFDKNYESNWYYYYK</sequence>
<proteinExistence type="predicted"/>
<evidence type="ECO:0000313" key="2">
    <source>
        <dbReference type="EMBL" id="CCG52980.1"/>
    </source>
</evidence>
<accession>H8XP07</accession>
<organism evidence="1 3">
    <name type="scientific">Flavobacterium indicum (strain DSM 17447 / CIP 109464 / GPTSA100-9)</name>
    <dbReference type="NCBI Taxonomy" id="1094466"/>
    <lineage>
        <taxon>Bacteria</taxon>
        <taxon>Pseudomonadati</taxon>
        <taxon>Bacteroidota</taxon>
        <taxon>Flavobacteriia</taxon>
        <taxon>Flavobacteriales</taxon>
        <taxon>Flavobacteriaceae</taxon>
        <taxon>Flavobacterium</taxon>
    </lineage>
</organism>
<keyword evidence="3" id="KW-1185">Reference proteome</keyword>
<dbReference type="AlphaFoldDB" id="H8XP07"/>
<dbReference type="RefSeq" id="WP_014387418.1">
    <property type="nucleotide sequence ID" value="NC_017025.1"/>
</dbReference>